<sequence>MKMQFHTTFGLFLQSFLLARSLALAAEPNDNSRRASSACAKLAAQYPSLTFMPGTAEYELQIANAWSPTCVFPALCVFEPECAQDVAGALAILRQTNTQFSVRGGGHLAKPGATGITNGVQISLNRITTMAMAENNTVAQLGPGLRWVTVYNWTSSFGLGIPGGRFGDVGVPGLLLGGGISWFGSELGWSMSSVRNYEVVLADGRIVDANATGRYSDLWWALKGGSSNFGIVTRFDCATFPVTDMFGGAKQYAYTPANYDAYIDAVASYIEPTGGSSDARSSLDPLTVVSPESGQVVVVGAYLSRRGGDDPDPACFANFSMPAATILDTTRVSPSLIDFQAEGDAAMYSDHTHRELIWVTGLRARAASVYLANATFFEWWPRLASVPNLTTSITYQPISQAWLQQARRAGGDAIDLDPADGGLIALQFATAWLDAQYDAVAAEWSRNVTADLDARARAAGLSYPFVYINDAGFTEKVFSNYGGGKSLPKMKAIAKKYDPSGVFQTLMPGGFKIFDE</sequence>
<evidence type="ECO:0000313" key="8">
    <source>
        <dbReference type="Proteomes" id="UP001303473"/>
    </source>
</evidence>
<gene>
    <name evidence="7" type="ORF">QBC46DRAFT_415154</name>
</gene>
<feature type="chain" id="PRO_5043054220" evidence="5">
    <location>
        <begin position="26"/>
        <end position="516"/>
    </location>
</feature>
<evidence type="ECO:0000259" key="6">
    <source>
        <dbReference type="PROSITE" id="PS51387"/>
    </source>
</evidence>
<name>A0AAN6S9Q6_9PEZI</name>
<keyword evidence="8" id="KW-1185">Reference proteome</keyword>
<dbReference type="InterPro" id="IPR006094">
    <property type="entry name" value="Oxid_FAD_bind_N"/>
</dbReference>
<accession>A0AAN6S9Q6</accession>
<dbReference type="InterPro" id="IPR036318">
    <property type="entry name" value="FAD-bd_PCMH-like_sf"/>
</dbReference>
<dbReference type="PANTHER" id="PTHR42973:SF53">
    <property type="entry name" value="FAD-BINDING PCMH-TYPE DOMAIN-CONTAINING PROTEIN-RELATED"/>
    <property type="match status" value="1"/>
</dbReference>
<keyword evidence="4" id="KW-0560">Oxidoreductase</keyword>
<dbReference type="SUPFAM" id="SSF56176">
    <property type="entry name" value="FAD-binding/transporter-associated domain-like"/>
    <property type="match status" value="1"/>
</dbReference>
<dbReference type="Pfam" id="PF01565">
    <property type="entry name" value="FAD_binding_4"/>
    <property type="match status" value="1"/>
</dbReference>
<reference evidence="8" key="1">
    <citation type="journal article" date="2023" name="Mol. Phylogenet. Evol.">
        <title>Genome-scale phylogeny and comparative genomics of the fungal order Sordariales.</title>
        <authorList>
            <person name="Hensen N."/>
            <person name="Bonometti L."/>
            <person name="Westerberg I."/>
            <person name="Brannstrom I.O."/>
            <person name="Guillou S."/>
            <person name="Cros-Aarteil S."/>
            <person name="Calhoun S."/>
            <person name="Haridas S."/>
            <person name="Kuo A."/>
            <person name="Mondo S."/>
            <person name="Pangilinan J."/>
            <person name="Riley R."/>
            <person name="LaButti K."/>
            <person name="Andreopoulos B."/>
            <person name="Lipzen A."/>
            <person name="Chen C."/>
            <person name="Yan M."/>
            <person name="Daum C."/>
            <person name="Ng V."/>
            <person name="Clum A."/>
            <person name="Steindorff A."/>
            <person name="Ohm R.A."/>
            <person name="Martin F."/>
            <person name="Silar P."/>
            <person name="Natvig D.O."/>
            <person name="Lalanne C."/>
            <person name="Gautier V."/>
            <person name="Ament-Velasquez S.L."/>
            <person name="Kruys A."/>
            <person name="Hutchinson M.I."/>
            <person name="Powell A.J."/>
            <person name="Barry K."/>
            <person name="Miller A.N."/>
            <person name="Grigoriev I.V."/>
            <person name="Debuchy R."/>
            <person name="Gladieux P."/>
            <person name="Hiltunen Thoren M."/>
            <person name="Johannesson H."/>
        </authorList>
    </citation>
    <scope>NUCLEOTIDE SEQUENCE [LARGE SCALE GENOMIC DNA]</scope>
    <source>
        <strain evidence="8">CBS 340.73</strain>
    </source>
</reference>
<dbReference type="PANTHER" id="PTHR42973">
    <property type="entry name" value="BINDING OXIDOREDUCTASE, PUTATIVE (AFU_ORTHOLOGUE AFUA_1G17690)-RELATED"/>
    <property type="match status" value="1"/>
</dbReference>
<keyword evidence="2" id="KW-0285">Flavoprotein</keyword>
<dbReference type="PROSITE" id="PS51387">
    <property type="entry name" value="FAD_PCMH"/>
    <property type="match status" value="1"/>
</dbReference>
<proteinExistence type="inferred from homology"/>
<evidence type="ECO:0000256" key="1">
    <source>
        <dbReference type="ARBA" id="ARBA00005466"/>
    </source>
</evidence>
<evidence type="ECO:0000256" key="4">
    <source>
        <dbReference type="ARBA" id="ARBA00023002"/>
    </source>
</evidence>
<comment type="similarity">
    <text evidence="1">Belongs to the oxygen-dependent FAD-linked oxidoreductase family.</text>
</comment>
<dbReference type="InterPro" id="IPR016169">
    <property type="entry name" value="FAD-bd_PCMH_sub2"/>
</dbReference>
<dbReference type="AlphaFoldDB" id="A0AAN6S9Q6"/>
<evidence type="ECO:0000313" key="7">
    <source>
        <dbReference type="EMBL" id="KAK3946262.1"/>
    </source>
</evidence>
<feature type="signal peptide" evidence="5">
    <location>
        <begin position="1"/>
        <end position="25"/>
    </location>
</feature>
<dbReference type="InterPro" id="IPR050416">
    <property type="entry name" value="FAD-linked_Oxidoreductase"/>
</dbReference>
<dbReference type="GO" id="GO:0071949">
    <property type="term" value="F:FAD binding"/>
    <property type="evidence" value="ECO:0007669"/>
    <property type="project" value="InterPro"/>
</dbReference>
<feature type="domain" description="FAD-binding PCMH-type" evidence="6">
    <location>
        <begin position="70"/>
        <end position="242"/>
    </location>
</feature>
<evidence type="ECO:0000256" key="5">
    <source>
        <dbReference type="SAM" id="SignalP"/>
    </source>
</evidence>
<keyword evidence="5" id="KW-0732">Signal</keyword>
<comment type="caution">
    <text evidence="7">The sequence shown here is derived from an EMBL/GenBank/DDBJ whole genome shotgun (WGS) entry which is preliminary data.</text>
</comment>
<protein>
    <submittedName>
        <fullName evidence="7">FAD-binding domain-containing protein</fullName>
    </submittedName>
</protein>
<dbReference type="Gene3D" id="3.30.465.10">
    <property type="match status" value="1"/>
</dbReference>
<evidence type="ECO:0000256" key="3">
    <source>
        <dbReference type="ARBA" id="ARBA00022827"/>
    </source>
</evidence>
<dbReference type="GO" id="GO:0016491">
    <property type="term" value="F:oxidoreductase activity"/>
    <property type="evidence" value="ECO:0007669"/>
    <property type="project" value="UniProtKB-KW"/>
</dbReference>
<dbReference type="EMBL" id="MU853752">
    <property type="protein sequence ID" value="KAK3946262.1"/>
    <property type="molecule type" value="Genomic_DNA"/>
</dbReference>
<evidence type="ECO:0000256" key="2">
    <source>
        <dbReference type="ARBA" id="ARBA00022630"/>
    </source>
</evidence>
<organism evidence="7 8">
    <name type="scientific">Diplogelasinospora grovesii</name>
    <dbReference type="NCBI Taxonomy" id="303347"/>
    <lineage>
        <taxon>Eukaryota</taxon>
        <taxon>Fungi</taxon>
        <taxon>Dikarya</taxon>
        <taxon>Ascomycota</taxon>
        <taxon>Pezizomycotina</taxon>
        <taxon>Sordariomycetes</taxon>
        <taxon>Sordariomycetidae</taxon>
        <taxon>Sordariales</taxon>
        <taxon>Diplogelasinosporaceae</taxon>
        <taxon>Diplogelasinospora</taxon>
    </lineage>
</organism>
<dbReference type="Proteomes" id="UP001303473">
    <property type="component" value="Unassembled WGS sequence"/>
</dbReference>
<keyword evidence="3" id="KW-0274">FAD</keyword>
<dbReference type="InterPro" id="IPR016166">
    <property type="entry name" value="FAD-bd_PCMH"/>
</dbReference>